<evidence type="ECO:0000313" key="1">
    <source>
        <dbReference type="EMBL" id="NDO39240.1"/>
    </source>
</evidence>
<comment type="caution">
    <text evidence="1">The sequence shown here is derived from an EMBL/GenBank/DDBJ whole genome shotgun (WGS) entry which is preliminary data.</text>
</comment>
<keyword evidence="1" id="KW-0238">DNA-binding</keyword>
<sequence length="61" mass="6972">MNGFITVQETAIKWGVTPRQVQILCKNNRIDGAVRLSRIWVIPENAKKPTKDKLPKNNDKV</sequence>
<dbReference type="Proteomes" id="UP000462501">
    <property type="component" value="Unassembled WGS sequence"/>
</dbReference>
<gene>
    <name evidence="1" type="ORF">FMM72_08205</name>
</gene>
<accession>A0A845SXM1</accession>
<organism evidence="1 2">
    <name type="scientific">Anaerotruncus colihominis</name>
    <dbReference type="NCBI Taxonomy" id="169435"/>
    <lineage>
        <taxon>Bacteria</taxon>
        <taxon>Bacillati</taxon>
        <taxon>Bacillota</taxon>
        <taxon>Clostridia</taxon>
        <taxon>Eubacteriales</taxon>
        <taxon>Oscillospiraceae</taxon>
        <taxon>Anaerotruncus</taxon>
    </lineage>
</organism>
<dbReference type="AlphaFoldDB" id="A0A845SXM1"/>
<dbReference type="RefSeq" id="WP_162221130.1">
    <property type="nucleotide sequence ID" value="NZ_JAETUF010000014.1"/>
</dbReference>
<dbReference type="GO" id="GO:0003677">
    <property type="term" value="F:DNA binding"/>
    <property type="evidence" value="ECO:0007669"/>
    <property type="project" value="UniProtKB-KW"/>
</dbReference>
<proteinExistence type="predicted"/>
<reference evidence="1 2" key="1">
    <citation type="submission" date="2019-06" db="EMBL/GenBank/DDBJ databases">
        <title>Draft genome sequences of 15 bacterial species constituting the stable defined intestinal microbiota of the GM15 gnotobiotic mouse model.</title>
        <authorList>
            <person name="Elie C."/>
            <person name="Mathieu A."/>
            <person name="Saliou A."/>
            <person name="Darnaud M."/>
            <person name="Leulier F."/>
            <person name="Tamellini A."/>
        </authorList>
    </citation>
    <scope>NUCLEOTIDE SEQUENCE [LARGE SCALE GENOMIC DNA]</scope>
    <source>
        <strain evidence="1 2">JM4-15</strain>
    </source>
</reference>
<evidence type="ECO:0000313" key="2">
    <source>
        <dbReference type="Proteomes" id="UP000462501"/>
    </source>
</evidence>
<dbReference type="EMBL" id="VIQT01000010">
    <property type="protein sequence ID" value="NDO39240.1"/>
    <property type="molecule type" value="Genomic_DNA"/>
</dbReference>
<protein>
    <submittedName>
        <fullName evidence="1">DNA-binding protein</fullName>
    </submittedName>
</protein>
<name>A0A845SXM1_9FIRM</name>